<dbReference type="SUPFAM" id="SSF49785">
    <property type="entry name" value="Galactose-binding domain-like"/>
    <property type="match status" value="1"/>
</dbReference>
<protein>
    <recommendedName>
        <fullName evidence="5">NADH:ubiquinone oxidoreductase intermediate-associated protein 30 domain-containing protein</fullName>
    </recommendedName>
</protein>
<evidence type="ECO:0000256" key="1">
    <source>
        <dbReference type="ARBA" id="ARBA00004173"/>
    </source>
</evidence>
<evidence type="ECO:0000259" key="5">
    <source>
        <dbReference type="Pfam" id="PF08547"/>
    </source>
</evidence>
<dbReference type="InterPro" id="IPR008979">
    <property type="entry name" value="Galactose-bd-like_sf"/>
</dbReference>
<comment type="subcellular location">
    <subcellularLocation>
        <location evidence="1">Mitochondrion</location>
    </subcellularLocation>
</comment>
<dbReference type="InterPro" id="IPR039131">
    <property type="entry name" value="NDUFAF1"/>
</dbReference>
<evidence type="ECO:0000256" key="3">
    <source>
        <dbReference type="ARBA" id="ARBA00023128"/>
    </source>
</evidence>
<keyword evidence="7" id="KW-1185">Reference proteome</keyword>
<evidence type="ECO:0000256" key="2">
    <source>
        <dbReference type="ARBA" id="ARBA00007884"/>
    </source>
</evidence>
<comment type="caution">
    <text evidence="6">The sequence shown here is derived from an EMBL/GenBank/DDBJ whole genome shotgun (WGS) entry which is preliminary data.</text>
</comment>
<sequence>MLIQRHLLPRFLCKSSLVPSGSNITALSFSKEAPQEENQKPRRSIMTNPLKDKLQKAQGEANVLEKKKRSVFARSTVPVNINIPNPKGIPGYDPTYSAKELLEELPRTIKKQSKLVAKEVAQMAKSASLEKPEFLEDIGLLRHNEARVEFRFDTEENRSLWHSGCDSDWKEGFSTCSFRGTDCGTAEFSGHISTQVVKDGRVERAGWASLKLEDRRSFNRKKFLSRWRNFSHLLLKVRGDGRSYKVMLHSPLSMDFTWGDSFSYPLHTHGGPYWQYEKIPFSKFFHTVAGRIQDRQYKVNLEDCSSIGIVLMDRIDGDFCLEIDYIGVYNDTTHTEDFAYETYTLPLFNTHGF</sequence>
<organism evidence="6 7">
    <name type="scientific">Caenorhabditis auriculariae</name>
    <dbReference type="NCBI Taxonomy" id="2777116"/>
    <lineage>
        <taxon>Eukaryota</taxon>
        <taxon>Metazoa</taxon>
        <taxon>Ecdysozoa</taxon>
        <taxon>Nematoda</taxon>
        <taxon>Chromadorea</taxon>
        <taxon>Rhabditida</taxon>
        <taxon>Rhabditina</taxon>
        <taxon>Rhabditomorpha</taxon>
        <taxon>Rhabditoidea</taxon>
        <taxon>Rhabditidae</taxon>
        <taxon>Peloderinae</taxon>
        <taxon>Caenorhabditis</taxon>
    </lineage>
</organism>
<dbReference type="EMBL" id="CAJGYM010000182">
    <property type="protein sequence ID" value="CAD6199544.1"/>
    <property type="molecule type" value="Genomic_DNA"/>
</dbReference>
<evidence type="ECO:0000313" key="6">
    <source>
        <dbReference type="EMBL" id="CAD6199544.1"/>
    </source>
</evidence>
<dbReference type="Proteomes" id="UP000835052">
    <property type="component" value="Unassembled WGS sequence"/>
</dbReference>
<evidence type="ECO:0000313" key="7">
    <source>
        <dbReference type="Proteomes" id="UP000835052"/>
    </source>
</evidence>
<name>A0A8S1HVW5_9PELO</name>
<gene>
    <name evidence="6" type="ORF">CAUJ_LOCUS15446</name>
</gene>
<reference evidence="6" key="1">
    <citation type="submission" date="2020-10" db="EMBL/GenBank/DDBJ databases">
        <authorList>
            <person name="Kikuchi T."/>
        </authorList>
    </citation>
    <scope>NUCLEOTIDE SEQUENCE</scope>
    <source>
        <strain evidence="6">NKZ352</strain>
    </source>
</reference>
<proteinExistence type="inferred from homology"/>
<dbReference type="AlphaFoldDB" id="A0A8S1HVW5"/>
<accession>A0A8S1HVW5</accession>
<dbReference type="GO" id="GO:0006120">
    <property type="term" value="P:mitochondrial electron transport, NADH to ubiquinone"/>
    <property type="evidence" value="ECO:0007669"/>
    <property type="project" value="TreeGrafter"/>
</dbReference>
<dbReference type="Pfam" id="PF08547">
    <property type="entry name" value="CIA30"/>
    <property type="match status" value="1"/>
</dbReference>
<keyword evidence="3" id="KW-0496">Mitochondrion</keyword>
<comment type="similarity">
    <text evidence="2">Belongs to the CIA30 family.</text>
</comment>
<dbReference type="GO" id="GO:0032981">
    <property type="term" value="P:mitochondrial respiratory chain complex I assembly"/>
    <property type="evidence" value="ECO:0007669"/>
    <property type="project" value="TreeGrafter"/>
</dbReference>
<dbReference type="GO" id="GO:0005739">
    <property type="term" value="C:mitochondrion"/>
    <property type="evidence" value="ECO:0007669"/>
    <property type="project" value="UniProtKB-SubCell"/>
</dbReference>
<dbReference type="OrthoDB" id="42561at2759"/>
<dbReference type="InterPro" id="IPR013857">
    <property type="entry name" value="NADH-UbQ_OxRdtase-assoc_prot30"/>
</dbReference>
<dbReference type="PANTHER" id="PTHR13194:SF18">
    <property type="entry name" value="COMPLEX I INTERMEDIATE-ASSOCIATED PROTEIN 30, MITOCHONDRIAL"/>
    <property type="match status" value="1"/>
</dbReference>
<keyword evidence="4" id="KW-0143">Chaperone</keyword>
<dbReference type="GO" id="GO:0051082">
    <property type="term" value="F:unfolded protein binding"/>
    <property type="evidence" value="ECO:0007669"/>
    <property type="project" value="TreeGrafter"/>
</dbReference>
<dbReference type="PANTHER" id="PTHR13194">
    <property type="entry name" value="COMPLEX I INTERMEDIATE-ASSOCIATED PROTEIN 30"/>
    <property type="match status" value="1"/>
</dbReference>
<feature type="domain" description="NADH:ubiquinone oxidoreductase intermediate-associated protein 30" evidence="5">
    <location>
        <begin position="150"/>
        <end position="323"/>
    </location>
</feature>
<evidence type="ECO:0000256" key="4">
    <source>
        <dbReference type="ARBA" id="ARBA00023186"/>
    </source>
</evidence>